<organism evidence="1 2">
    <name type="scientific">Solanum commersonii</name>
    <name type="common">Commerson's wild potato</name>
    <name type="synonym">Commerson's nightshade</name>
    <dbReference type="NCBI Taxonomy" id="4109"/>
    <lineage>
        <taxon>Eukaryota</taxon>
        <taxon>Viridiplantae</taxon>
        <taxon>Streptophyta</taxon>
        <taxon>Embryophyta</taxon>
        <taxon>Tracheophyta</taxon>
        <taxon>Spermatophyta</taxon>
        <taxon>Magnoliopsida</taxon>
        <taxon>eudicotyledons</taxon>
        <taxon>Gunneridae</taxon>
        <taxon>Pentapetalae</taxon>
        <taxon>asterids</taxon>
        <taxon>lamiids</taxon>
        <taxon>Solanales</taxon>
        <taxon>Solanaceae</taxon>
        <taxon>Solanoideae</taxon>
        <taxon>Solaneae</taxon>
        <taxon>Solanum</taxon>
    </lineage>
</organism>
<proteinExistence type="predicted"/>
<gene>
    <name evidence="1" type="ORF">H5410_028714</name>
</gene>
<dbReference type="PANTHER" id="PTHR36264">
    <property type="entry name" value="SET DOMAIN-CONTAINING PROTEIN"/>
    <property type="match status" value="1"/>
</dbReference>
<protein>
    <submittedName>
        <fullName evidence="1">Uncharacterized protein</fullName>
    </submittedName>
</protein>
<dbReference type="Proteomes" id="UP000824120">
    <property type="component" value="Chromosome 5"/>
</dbReference>
<keyword evidence="2" id="KW-1185">Reference proteome</keyword>
<reference evidence="1 2" key="1">
    <citation type="submission" date="2020-09" db="EMBL/GenBank/DDBJ databases">
        <title>De no assembly of potato wild relative species, Solanum commersonii.</title>
        <authorList>
            <person name="Cho K."/>
        </authorList>
    </citation>
    <scope>NUCLEOTIDE SEQUENCE [LARGE SCALE GENOMIC DNA]</scope>
    <source>
        <strain evidence="1">LZ3.2</strain>
        <tissue evidence="1">Leaf</tissue>
    </source>
</reference>
<sequence length="230" mass="26816">MSDQNPFLSLKKTFFYNFFPSKAEEEACKLNNTPHVVTRELIEIRDIYPPTKIDLKNPWQIKKKITHDEVIVGKLVIPFFEIFEYILRYWTLDAPKVWRMGAMCLLTCGIRGLSVGDEIGLYWDPRSSNVQFCEAVISPLIDFSSKLQTRMDTSLCGKMSWLCCSIVDEHMCGLERVHLTHQNSTICPHNHFGTQPRRYLPEIDESPCCRFISFLFKPNSHFISKMWPIT</sequence>
<evidence type="ECO:0000313" key="1">
    <source>
        <dbReference type="EMBL" id="KAG5607222.1"/>
    </source>
</evidence>
<dbReference type="EMBL" id="JACXVP010000005">
    <property type="protein sequence ID" value="KAG5607222.1"/>
    <property type="molecule type" value="Genomic_DNA"/>
</dbReference>
<dbReference type="AlphaFoldDB" id="A0A9J5Z8C8"/>
<dbReference type="OrthoDB" id="911161at2759"/>
<accession>A0A9J5Z8C8</accession>
<evidence type="ECO:0000313" key="2">
    <source>
        <dbReference type="Proteomes" id="UP000824120"/>
    </source>
</evidence>
<dbReference type="PANTHER" id="PTHR36264:SF2">
    <property type="entry name" value="TF-B3 DOMAIN-CONTAINING PROTEIN"/>
    <property type="match status" value="1"/>
</dbReference>
<name>A0A9J5Z8C8_SOLCO</name>
<comment type="caution">
    <text evidence="1">The sequence shown here is derived from an EMBL/GenBank/DDBJ whole genome shotgun (WGS) entry which is preliminary data.</text>
</comment>